<keyword evidence="4" id="KW-1133">Transmembrane helix</keyword>
<accession>A0A139AIV7</accession>
<gene>
    <name evidence="6" type="ORF">M427DRAFT_289357</name>
</gene>
<evidence type="ECO:0000313" key="6">
    <source>
        <dbReference type="EMBL" id="KXS16717.1"/>
    </source>
</evidence>
<dbReference type="PANTHER" id="PTHR45708">
    <property type="entry name" value="ENDOCHITINASE"/>
    <property type="match status" value="1"/>
</dbReference>
<keyword evidence="4" id="KW-0472">Membrane</keyword>
<dbReference type="GO" id="GO:0004568">
    <property type="term" value="F:chitinase activity"/>
    <property type="evidence" value="ECO:0007669"/>
    <property type="project" value="TreeGrafter"/>
</dbReference>
<evidence type="ECO:0000256" key="4">
    <source>
        <dbReference type="SAM" id="Phobius"/>
    </source>
</evidence>
<dbReference type="Proteomes" id="UP000070544">
    <property type="component" value="Unassembled WGS sequence"/>
</dbReference>
<keyword evidence="2" id="KW-0326">Glycosidase</keyword>
<sequence>MLLPARFPSLPPLLLTLLAFSYVSVVDARLPAVAGLRTPYQMYGFWGQNRIGYNIPGYSEPTLVSVCSSTNYSTIHIGYIVSHFSTGGAPGMEFTNHCSFILNNAYPGYTTATSGYSLLYCPDIGKDIKTCQGMGKKIILTISPKVETLVTESDGVKSAQQIYNFFVAPPSSGTPRPFDDAQVDGIDLYILTNENPLAYVSFVRTMRTLMDGGSVNSSSSATGSSSSSSTASATPAASSGTYKPPTAFTISATVGCQFPSAFMGPTYANRTLTLVPELVDYLVVAFRASAGCSWGSTRDGFWNATDAWNKFVAGVGTGNGTNVTTTSRTMEWAMQVPNFGYGYEVYEEAMTGDFINTTSLYAENVVPRLRALSRFSAMSLFESSFDQINKPCTGDNTTRYADVLYTQLQTADVTAVGSGTSPDKRCQFRTDNPLQALGLAPTATTSGSGAQTQGTFGPAVTRTATAVPDATAAAPLTTGAIIGIAAGAGGALGLAAFGAVLYRQHRGKQDEDSEDDDDSDDNSRARDPRSRHNPRDPDSHGAVSATDSTTSLARPQPAQATSYSSLGRQTIPRPDSPASSQGTLNLRAAGAHLGDNSSGSTASTGITRVHAPTAAVPYGIAPGVMQMRQPAGQPGVGPSRSPIPPPPGMYGAAAPGTPAAPTQSRQNVQLQLLMAMERRRG</sequence>
<dbReference type="GO" id="GO:0005576">
    <property type="term" value="C:extracellular region"/>
    <property type="evidence" value="ECO:0007669"/>
    <property type="project" value="TreeGrafter"/>
</dbReference>
<dbReference type="InterPro" id="IPR017853">
    <property type="entry name" value="GH"/>
</dbReference>
<feature type="compositionally biased region" description="Low complexity" evidence="3">
    <location>
        <begin position="649"/>
        <end position="661"/>
    </location>
</feature>
<evidence type="ECO:0000256" key="1">
    <source>
        <dbReference type="ARBA" id="ARBA00022801"/>
    </source>
</evidence>
<feature type="transmembrane region" description="Helical" evidence="4">
    <location>
        <begin position="480"/>
        <end position="502"/>
    </location>
</feature>
<keyword evidence="7" id="KW-1185">Reference proteome</keyword>
<feature type="signal peptide" evidence="5">
    <location>
        <begin position="1"/>
        <end position="28"/>
    </location>
</feature>
<feature type="region of interest" description="Disordered" evidence="3">
    <location>
        <begin position="507"/>
        <end position="582"/>
    </location>
</feature>
<feature type="region of interest" description="Disordered" evidence="3">
    <location>
        <begin position="625"/>
        <end position="665"/>
    </location>
</feature>
<feature type="compositionally biased region" description="Basic and acidic residues" evidence="3">
    <location>
        <begin position="521"/>
        <end position="539"/>
    </location>
</feature>
<dbReference type="InterPro" id="IPR050542">
    <property type="entry name" value="Glycosyl_Hydrlase18_Chitinase"/>
</dbReference>
<reference evidence="6 7" key="1">
    <citation type="journal article" date="2015" name="Genome Biol. Evol.">
        <title>Phylogenomic analyses indicate that early fungi evolved digesting cell walls of algal ancestors of land plants.</title>
        <authorList>
            <person name="Chang Y."/>
            <person name="Wang S."/>
            <person name="Sekimoto S."/>
            <person name="Aerts A.L."/>
            <person name="Choi C."/>
            <person name="Clum A."/>
            <person name="LaButti K.M."/>
            <person name="Lindquist E.A."/>
            <person name="Yee Ngan C."/>
            <person name="Ohm R.A."/>
            <person name="Salamov A.A."/>
            <person name="Grigoriev I.V."/>
            <person name="Spatafora J.W."/>
            <person name="Berbee M.L."/>
        </authorList>
    </citation>
    <scope>NUCLEOTIDE SEQUENCE [LARGE SCALE GENOMIC DNA]</scope>
    <source>
        <strain evidence="6 7">JEL478</strain>
    </source>
</reference>
<feature type="compositionally biased region" description="Polar residues" evidence="3">
    <location>
        <begin position="545"/>
        <end position="568"/>
    </location>
</feature>
<keyword evidence="4" id="KW-0812">Transmembrane</keyword>
<evidence type="ECO:0000313" key="7">
    <source>
        <dbReference type="Proteomes" id="UP000070544"/>
    </source>
</evidence>
<dbReference type="Gene3D" id="3.20.20.80">
    <property type="entry name" value="Glycosidases"/>
    <property type="match status" value="1"/>
</dbReference>
<evidence type="ECO:0000256" key="2">
    <source>
        <dbReference type="ARBA" id="ARBA00023295"/>
    </source>
</evidence>
<evidence type="ECO:0000256" key="3">
    <source>
        <dbReference type="SAM" id="MobiDB-lite"/>
    </source>
</evidence>
<name>A0A139AIV7_GONPJ</name>
<dbReference type="AlphaFoldDB" id="A0A139AIV7"/>
<dbReference type="EMBL" id="KQ965751">
    <property type="protein sequence ID" value="KXS16717.1"/>
    <property type="molecule type" value="Genomic_DNA"/>
</dbReference>
<dbReference type="OrthoDB" id="6020543at2759"/>
<proteinExistence type="predicted"/>
<dbReference type="SUPFAM" id="SSF51445">
    <property type="entry name" value="(Trans)glycosidases"/>
    <property type="match status" value="1"/>
</dbReference>
<feature type="compositionally biased region" description="Acidic residues" evidence="3">
    <location>
        <begin position="511"/>
        <end position="520"/>
    </location>
</feature>
<organism evidence="6 7">
    <name type="scientific">Gonapodya prolifera (strain JEL478)</name>
    <name type="common">Monoblepharis prolifera</name>
    <dbReference type="NCBI Taxonomy" id="1344416"/>
    <lineage>
        <taxon>Eukaryota</taxon>
        <taxon>Fungi</taxon>
        <taxon>Fungi incertae sedis</taxon>
        <taxon>Chytridiomycota</taxon>
        <taxon>Chytridiomycota incertae sedis</taxon>
        <taxon>Monoblepharidomycetes</taxon>
        <taxon>Monoblepharidales</taxon>
        <taxon>Gonapodyaceae</taxon>
        <taxon>Gonapodya</taxon>
    </lineage>
</organism>
<keyword evidence="1 6" id="KW-0378">Hydrolase</keyword>
<protein>
    <submittedName>
        <fullName evidence="6">Glycoside hydrolase family 18 protein</fullName>
    </submittedName>
</protein>
<evidence type="ECO:0000256" key="5">
    <source>
        <dbReference type="SAM" id="SignalP"/>
    </source>
</evidence>
<dbReference type="STRING" id="1344416.A0A139AIV7"/>
<keyword evidence="5" id="KW-0732">Signal</keyword>
<feature type="chain" id="PRO_5007296236" evidence="5">
    <location>
        <begin position="29"/>
        <end position="681"/>
    </location>
</feature>
<feature type="region of interest" description="Disordered" evidence="3">
    <location>
        <begin position="214"/>
        <end position="240"/>
    </location>
</feature>
<dbReference type="OMA" id="LARVWNG"/>
<dbReference type="PANTHER" id="PTHR45708:SF49">
    <property type="entry name" value="ENDOCHITINASE"/>
    <property type="match status" value="1"/>
</dbReference>